<dbReference type="KEGG" id="yti:FNA67_19770"/>
<keyword evidence="2" id="KW-0186">Copper</keyword>
<gene>
    <name evidence="3" type="ORF">FNA67_19770</name>
</gene>
<dbReference type="Gene3D" id="3.40.30.10">
    <property type="entry name" value="Glutaredoxin"/>
    <property type="match status" value="1"/>
</dbReference>
<dbReference type="CDD" id="cd02968">
    <property type="entry name" value="SCO"/>
    <property type="match status" value="1"/>
</dbReference>
<dbReference type="PANTHER" id="PTHR12151">
    <property type="entry name" value="ELECTRON TRANSPORT PROTIN SCO1/SENC FAMILY MEMBER"/>
    <property type="match status" value="1"/>
</dbReference>
<evidence type="ECO:0000256" key="1">
    <source>
        <dbReference type="ARBA" id="ARBA00010996"/>
    </source>
</evidence>
<dbReference type="SUPFAM" id="SSF52833">
    <property type="entry name" value="Thioredoxin-like"/>
    <property type="match status" value="1"/>
</dbReference>
<dbReference type="PANTHER" id="PTHR12151:SF25">
    <property type="entry name" value="LINALOOL DEHYDRATASE_ISOMERASE DOMAIN-CONTAINING PROTEIN"/>
    <property type="match status" value="1"/>
</dbReference>
<dbReference type="OrthoDB" id="9790194at2"/>
<comment type="similarity">
    <text evidence="1">Belongs to the SCO1/2 family.</text>
</comment>
<sequence length="198" mass="21204">MTLRTIRIGLWAAVVALALIATAAYFLVKVPGPGQPGTFGAGSYSLVDGNGGPVTEATFKGAPSMLFFGYTHCPDVCPTTLSDMAVWFQELGDEGKPLKAYFVTVDPERDTPAVIKDYVSSVTDRVTGITGTPEEIAKIISAWRIYAKKVPGEDGEYTMDHTASVFLLNSKGEFEGTIAYQEASSVAVEKLRKLLAKA</sequence>
<dbReference type="InterPro" id="IPR013766">
    <property type="entry name" value="Thioredoxin_domain"/>
</dbReference>
<evidence type="ECO:0000256" key="2">
    <source>
        <dbReference type="ARBA" id="ARBA00023008"/>
    </source>
</evidence>
<dbReference type="PROSITE" id="PS51352">
    <property type="entry name" value="THIOREDOXIN_2"/>
    <property type="match status" value="1"/>
</dbReference>
<dbReference type="InterPro" id="IPR036249">
    <property type="entry name" value="Thioredoxin-like_sf"/>
</dbReference>
<dbReference type="FunFam" id="3.40.30.10:FF:000013">
    <property type="entry name" value="Blast:Protein SCO1 homolog, mitochondrial"/>
    <property type="match status" value="1"/>
</dbReference>
<reference evidence="3 4" key="1">
    <citation type="journal article" date="2015" name="Int. J. Syst. Evol. Microbiol.">
        <title>Youhaiella tibetensis gen. nov., sp. nov., isolated from subsurface sediment.</title>
        <authorList>
            <person name="Wang Y.X."/>
            <person name="Huang F.Q."/>
            <person name="Nogi Y."/>
            <person name="Pang S.J."/>
            <person name="Wang P.K."/>
            <person name="Lv J."/>
        </authorList>
    </citation>
    <scope>NUCLEOTIDE SEQUENCE [LARGE SCALE GENOMIC DNA]</scope>
    <source>
        <strain evidence="4">fig4</strain>
    </source>
</reference>
<evidence type="ECO:0000313" key="3">
    <source>
        <dbReference type="EMBL" id="QEE22259.1"/>
    </source>
</evidence>
<protein>
    <submittedName>
        <fullName evidence="3">SCO family protein</fullName>
    </submittedName>
</protein>
<dbReference type="EMBL" id="CP041690">
    <property type="protein sequence ID" value="QEE22259.1"/>
    <property type="molecule type" value="Genomic_DNA"/>
</dbReference>
<dbReference type="Proteomes" id="UP000321062">
    <property type="component" value="Chromosome"/>
</dbReference>
<proteinExistence type="inferred from homology"/>
<evidence type="ECO:0000313" key="4">
    <source>
        <dbReference type="Proteomes" id="UP000321062"/>
    </source>
</evidence>
<name>A0A5B9DU17_9HYPH</name>
<dbReference type="Pfam" id="PF02630">
    <property type="entry name" value="SCO1-SenC"/>
    <property type="match status" value="1"/>
</dbReference>
<accession>A0A5B9DU17</accession>
<dbReference type="AlphaFoldDB" id="A0A5B9DU17"/>
<organism evidence="3 4">
    <name type="scientific">Paradevosia tibetensis</name>
    <dbReference type="NCBI Taxonomy" id="1447062"/>
    <lineage>
        <taxon>Bacteria</taxon>
        <taxon>Pseudomonadati</taxon>
        <taxon>Pseudomonadota</taxon>
        <taxon>Alphaproteobacteria</taxon>
        <taxon>Hyphomicrobiales</taxon>
        <taxon>Devosiaceae</taxon>
        <taxon>Paradevosia</taxon>
    </lineage>
</organism>
<dbReference type="InterPro" id="IPR003782">
    <property type="entry name" value="SCO1/SenC"/>
</dbReference>
<keyword evidence="4" id="KW-1185">Reference proteome</keyword>